<organism evidence="1 2">
    <name type="scientific">Channa striata</name>
    <name type="common">Snakehead murrel</name>
    <name type="synonym">Ophicephalus striatus</name>
    <dbReference type="NCBI Taxonomy" id="64152"/>
    <lineage>
        <taxon>Eukaryota</taxon>
        <taxon>Metazoa</taxon>
        <taxon>Chordata</taxon>
        <taxon>Craniata</taxon>
        <taxon>Vertebrata</taxon>
        <taxon>Euteleostomi</taxon>
        <taxon>Actinopterygii</taxon>
        <taxon>Neopterygii</taxon>
        <taxon>Teleostei</taxon>
        <taxon>Neoteleostei</taxon>
        <taxon>Acanthomorphata</taxon>
        <taxon>Anabantaria</taxon>
        <taxon>Anabantiformes</taxon>
        <taxon>Channoidei</taxon>
        <taxon>Channidae</taxon>
        <taxon>Channa</taxon>
    </lineage>
</organism>
<dbReference type="Proteomes" id="UP001187415">
    <property type="component" value="Unassembled WGS sequence"/>
</dbReference>
<sequence>MPLVTLDSQKSSGRIAEILNYKARTHPSLSAMTVLYNSSLCSLYLPFLTLRRCIPASLPRYPSHTSPPANSSYAKRGESVLGLHIMERE</sequence>
<evidence type="ECO:0000313" key="1">
    <source>
        <dbReference type="EMBL" id="KAK2819222.1"/>
    </source>
</evidence>
<proteinExistence type="predicted"/>
<dbReference type="AlphaFoldDB" id="A0AA88LN75"/>
<gene>
    <name evidence="1" type="ORF">Q5P01_024783</name>
</gene>
<comment type="caution">
    <text evidence="1">The sequence shown here is derived from an EMBL/GenBank/DDBJ whole genome shotgun (WGS) entry which is preliminary data.</text>
</comment>
<evidence type="ECO:0000313" key="2">
    <source>
        <dbReference type="Proteomes" id="UP001187415"/>
    </source>
</evidence>
<reference evidence="1" key="1">
    <citation type="submission" date="2023-07" db="EMBL/GenBank/DDBJ databases">
        <title>Chromosome-level Genome Assembly of Striped Snakehead (Channa striata).</title>
        <authorList>
            <person name="Liu H."/>
        </authorList>
    </citation>
    <scope>NUCLEOTIDE SEQUENCE</scope>
    <source>
        <strain evidence="1">Gz</strain>
        <tissue evidence="1">Muscle</tissue>
    </source>
</reference>
<dbReference type="EMBL" id="JAUPFM010000020">
    <property type="protein sequence ID" value="KAK2819222.1"/>
    <property type="molecule type" value="Genomic_DNA"/>
</dbReference>
<keyword evidence="2" id="KW-1185">Reference proteome</keyword>
<accession>A0AA88LN75</accession>
<protein>
    <submittedName>
        <fullName evidence="1">Uncharacterized protein</fullName>
    </submittedName>
</protein>
<name>A0AA88LN75_CHASR</name>